<dbReference type="Gene3D" id="3.40.630.30">
    <property type="match status" value="1"/>
</dbReference>
<evidence type="ECO:0000313" key="1">
    <source>
        <dbReference type="EMBL" id="RGL57379.1"/>
    </source>
</evidence>
<evidence type="ECO:0000313" key="4">
    <source>
        <dbReference type="Proteomes" id="UP000283672"/>
    </source>
</evidence>
<gene>
    <name evidence="2" type="ORF">DW026_13730</name>
    <name evidence="1" type="ORF">DXC61_11515</name>
</gene>
<dbReference type="AlphaFoldDB" id="A0AA92VTY2"/>
<reference evidence="3 4" key="1">
    <citation type="submission" date="2018-08" db="EMBL/GenBank/DDBJ databases">
        <title>A genome reference for cultivated species of the human gut microbiota.</title>
        <authorList>
            <person name="Zou Y."/>
            <person name="Xue W."/>
            <person name="Luo G."/>
        </authorList>
    </citation>
    <scope>NUCLEOTIDE SEQUENCE [LARGE SCALE GENOMIC DNA]</scope>
    <source>
        <strain evidence="2 4">AF38-11</strain>
        <strain evidence="1 3">TF06-40</strain>
    </source>
</reference>
<comment type="caution">
    <text evidence="1">The sequence shown here is derived from an EMBL/GenBank/DDBJ whole genome shotgun (WGS) entry which is preliminary data.</text>
</comment>
<dbReference type="RefSeq" id="WP_117695145.1">
    <property type="nucleotide sequence ID" value="NZ_CP134815.1"/>
</dbReference>
<evidence type="ECO:0000313" key="2">
    <source>
        <dbReference type="EMBL" id="RHL33820.1"/>
    </source>
</evidence>
<accession>A0AA92VTY2</accession>
<dbReference type="EMBL" id="QSSA01000027">
    <property type="protein sequence ID" value="RGL57379.1"/>
    <property type="molecule type" value="Genomic_DNA"/>
</dbReference>
<dbReference type="Proteomes" id="UP000283672">
    <property type="component" value="Unassembled WGS sequence"/>
</dbReference>
<sequence length="283" mass="32760">MRITEEQMALIHSLRCERLASNEENLRLIDSFYSTRNNNVADALLNEAYQEDESGVVAYYVVKDSDANVLFFFSLKCGLLFDEFIEGEKLTRLKELCSTLSEKLNGGNVPEEDRDGLKAILESVRAKKGLKKDEVARILHTTTDSQEINSIFDKNIKNVGKTFAGVEIVHFCANDDCREVWDKYNLDQSLGAIVFWHFIVPLIFELRKIVGCEYLFLFAADCDPDEHLVNYYSQKLKFKKADEHSAAMPIYDFTCKFMYQEIAELEKKRMKFYENFNHDEDAV</sequence>
<name>A0AA92VTY2_9BACT</name>
<proteinExistence type="predicted"/>
<dbReference type="Proteomes" id="UP000261187">
    <property type="component" value="Unassembled WGS sequence"/>
</dbReference>
<dbReference type="EMBL" id="QROP01000054">
    <property type="protein sequence ID" value="RHL33820.1"/>
    <property type="molecule type" value="Genomic_DNA"/>
</dbReference>
<evidence type="ECO:0000313" key="3">
    <source>
        <dbReference type="Proteomes" id="UP000261187"/>
    </source>
</evidence>
<organism evidence="1 3">
    <name type="scientific">Segatella copri</name>
    <dbReference type="NCBI Taxonomy" id="165179"/>
    <lineage>
        <taxon>Bacteria</taxon>
        <taxon>Pseudomonadati</taxon>
        <taxon>Bacteroidota</taxon>
        <taxon>Bacteroidia</taxon>
        <taxon>Bacteroidales</taxon>
        <taxon>Prevotellaceae</taxon>
        <taxon>Segatella</taxon>
    </lineage>
</organism>
<protein>
    <submittedName>
        <fullName evidence="1">Uncharacterized protein</fullName>
    </submittedName>
</protein>